<dbReference type="InterPro" id="IPR013320">
    <property type="entry name" value="ConA-like_dom_sf"/>
</dbReference>
<dbReference type="Proteomes" id="UP000077037">
    <property type="component" value="Unassembled WGS sequence"/>
</dbReference>
<evidence type="ECO:0000313" key="1">
    <source>
        <dbReference type="EMBL" id="SAI58896.1"/>
    </source>
</evidence>
<gene>
    <name evidence="1" type="ORF">SAMEA1982600_05171</name>
</gene>
<evidence type="ECO:0000313" key="2">
    <source>
        <dbReference type="Proteomes" id="UP000077037"/>
    </source>
</evidence>
<name>A0A157RM06_9BORD</name>
<reference evidence="1 2" key="1">
    <citation type="submission" date="2016-03" db="EMBL/GenBank/DDBJ databases">
        <authorList>
            <consortium name="Pathogen Informatics"/>
        </authorList>
    </citation>
    <scope>NUCLEOTIDE SEQUENCE [LARGE SCALE GENOMIC DNA]</scope>
    <source>
        <strain evidence="1 2">NCTC13364</strain>
    </source>
</reference>
<accession>A0A157RM06</accession>
<dbReference type="EMBL" id="FKBS01000029">
    <property type="protein sequence ID" value="SAI58896.1"/>
    <property type="molecule type" value="Genomic_DNA"/>
</dbReference>
<dbReference type="Gene3D" id="2.60.120.200">
    <property type="match status" value="1"/>
</dbReference>
<dbReference type="RefSeq" id="WP_066420835.1">
    <property type="nucleotide sequence ID" value="NZ_FKBS01000029.1"/>
</dbReference>
<sequence>MTIQISDYYSNDLDLPMVHITDHSLITPDSVAVWPMRSLEDISGNGNALVWPGGAFDIDGAGAVLTTANPIATPVAETDEMTVLMVYRIDSSTSPSSMLLGNLTPATAPYAGVRLAYNYQSSTGNWLASTGLSSPATIIASNAIPASGAWVAHAYTTSTARGRIQHVSRSGTVVSSAFSQRALGGALYLNGLPASVPSQVQTGNAGYLGYVAMYSRELDVGEIVDKLGYMVTLMAERGVTV</sequence>
<protein>
    <recommendedName>
        <fullName evidence="3">LamG domain-containing protein</fullName>
    </recommendedName>
</protein>
<dbReference type="SUPFAM" id="SSF49899">
    <property type="entry name" value="Concanavalin A-like lectins/glucanases"/>
    <property type="match status" value="1"/>
</dbReference>
<evidence type="ECO:0008006" key="3">
    <source>
        <dbReference type="Google" id="ProtNLM"/>
    </source>
</evidence>
<dbReference type="AlphaFoldDB" id="A0A157RM06"/>
<organism evidence="1 2">
    <name type="scientific">Bordetella ansorpii</name>
    <dbReference type="NCBI Taxonomy" id="288768"/>
    <lineage>
        <taxon>Bacteria</taxon>
        <taxon>Pseudomonadati</taxon>
        <taxon>Pseudomonadota</taxon>
        <taxon>Betaproteobacteria</taxon>
        <taxon>Burkholderiales</taxon>
        <taxon>Alcaligenaceae</taxon>
        <taxon>Bordetella</taxon>
    </lineage>
</organism>
<proteinExistence type="predicted"/>